<dbReference type="AlphaFoldDB" id="A0A6C0G6T2"/>
<organism evidence="3 4">
    <name type="scientific">Paenibacillus lycopersici</name>
    <dbReference type="NCBI Taxonomy" id="2704462"/>
    <lineage>
        <taxon>Bacteria</taxon>
        <taxon>Bacillati</taxon>
        <taxon>Bacillota</taxon>
        <taxon>Bacilli</taxon>
        <taxon>Bacillales</taxon>
        <taxon>Paenibacillaceae</taxon>
        <taxon>Paenibacillus</taxon>
    </lineage>
</organism>
<dbReference type="KEGG" id="plyc:GXP70_18255"/>
<feature type="compositionally biased region" description="Polar residues" evidence="1">
    <location>
        <begin position="220"/>
        <end position="231"/>
    </location>
</feature>
<feature type="domain" description="DUF7666" evidence="2">
    <location>
        <begin position="2"/>
        <end position="97"/>
    </location>
</feature>
<keyword evidence="4" id="KW-1185">Reference proteome</keyword>
<dbReference type="Proteomes" id="UP000476064">
    <property type="component" value="Chromosome"/>
</dbReference>
<dbReference type="EMBL" id="CP048209">
    <property type="protein sequence ID" value="QHT61725.1"/>
    <property type="molecule type" value="Genomic_DNA"/>
</dbReference>
<evidence type="ECO:0000313" key="4">
    <source>
        <dbReference type="Proteomes" id="UP000476064"/>
    </source>
</evidence>
<feature type="region of interest" description="Disordered" evidence="1">
    <location>
        <begin position="115"/>
        <end position="231"/>
    </location>
</feature>
<gene>
    <name evidence="3" type="ORF">GXP70_18255</name>
</gene>
<feature type="compositionally biased region" description="Polar residues" evidence="1">
    <location>
        <begin position="139"/>
        <end position="160"/>
    </location>
</feature>
<accession>A0A6C0G6T2</accession>
<evidence type="ECO:0000256" key="1">
    <source>
        <dbReference type="SAM" id="MobiDB-lite"/>
    </source>
</evidence>
<protein>
    <recommendedName>
        <fullName evidence="2">DUF7666 domain-containing protein</fullName>
    </recommendedName>
</protein>
<evidence type="ECO:0000313" key="3">
    <source>
        <dbReference type="EMBL" id="QHT61725.1"/>
    </source>
</evidence>
<dbReference type="InterPro" id="IPR056083">
    <property type="entry name" value="DUF7666"/>
</dbReference>
<sequence>MVKGVKAFGAGFQCRGFQFKENEVFEVTDLPRACRRGFHFCENPLDTLDYYPLIDDAGIVTEFAEVEALGDVDTEENKISTNKIRIGAKLGLAGFVKASFDFLWEKCWTDPRAITNESGDSEGNHTQLASSGDGARLASSGNHAQLASSGNHTQLASSGNHARLASSGDGARLASSGDGARLASSGDGARLASSGDGSQLASSGDGARLASSGDGARLASSGNHTQLASSGNHARLALQGTQSVGAAIGRGNNLIRGKVGSWITLAEWARAGATYKPVCVKSALIDGETIKADTWYALRDGEFVEVQL</sequence>
<proteinExistence type="predicted"/>
<dbReference type="Pfam" id="PF24703">
    <property type="entry name" value="DUF7666"/>
    <property type="match status" value="1"/>
</dbReference>
<dbReference type="RefSeq" id="WP_162358164.1">
    <property type="nucleotide sequence ID" value="NZ_CP048209.1"/>
</dbReference>
<name>A0A6C0G6T2_9BACL</name>
<evidence type="ECO:0000259" key="2">
    <source>
        <dbReference type="Pfam" id="PF24703"/>
    </source>
</evidence>
<reference evidence="3 4" key="1">
    <citation type="submission" date="2020-01" db="EMBL/GenBank/DDBJ databases">
        <title>Paenibacillus sp. nov., isolated from tomato rhizosphere.</title>
        <authorList>
            <person name="Weon H.-Y."/>
            <person name="Lee S.A."/>
        </authorList>
    </citation>
    <scope>NUCLEOTIDE SEQUENCE [LARGE SCALE GENOMIC DNA]</scope>
    <source>
        <strain evidence="3 4">12200R-189</strain>
    </source>
</reference>